<dbReference type="InterPro" id="IPR009716">
    <property type="entry name" value="Ferroportin-1"/>
</dbReference>
<keyword evidence="7" id="KW-0406">Ion transport</keyword>
<organism evidence="9">
    <name type="scientific">Caenorhabditis remanei</name>
    <name type="common">Caenorhabditis vulgaris</name>
    <dbReference type="NCBI Taxonomy" id="31234"/>
    <lineage>
        <taxon>Eukaryota</taxon>
        <taxon>Metazoa</taxon>
        <taxon>Ecdysozoa</taxon>
        <taxon>Nematoda</taxon>
        <taxon>Chromadorea</taxon>
        <taxon>Rhabditida</taxon>
        <taxon>Rhabditina</taxon>
        <taxon>Rhabditomorpha</taxon>
        <taxon>Rhabditoidea</taxon>
        <taxon>Rhabditidae</taxon>
        <taxon>Peloderinae</taxon>
        <taxon>Caenorhabditis</taxon>
    </lineage>
</organism>
<name>E3LZY5_CAERE</name>
<feature type="transmembrane region" description="Helical" evidence="7">
    <location>
        <begin position="457"/>
        <end position="481"/>
    </location>
</feature>
<dbReference type="STRING" id="31234.E3LZY5"/>
<dbReference type="Proteomes" id="UP000008281">
    <property type="component" value="Unassembled WGS sequence"/>
</dbReference>
<evidence type="ECO:0000256" key="4">
    <source>
        <dbReference type="ARBA" id="ARBA00022692"/>
    </source>
</evidence>
<feature type="transmembrane region" description="Helical" evidence="7">
    <location>
        <begin position="194"/>
        <end position="214"/>
    </location>
</feature>
<keyword evidence="9" id="KW-1185">Reference proteome</keyword>
<dbReference type="InParanoid" id="E3LZY5"/>
<dbReference type="PANTHER" id="PTHR11660">
    <property type="entry name" value="SOLUTE CARRIER FAMILY 40 MEMBER"/>
    <property type="match status" value="1"/>
</dbReference>
<dbReference type="HOGENOM" id="CLU_020370_4_0_1"/>
<evidence type="ECO:0000256" key="1">
    <source>
        <dbReference type="ARBA" id="ARBA00004141"/>
    </source>
</evidence>
<comment type="caution">
    <text evidence="7">Lacks conserved residue(s) required for the propagation of feature annotation.</text>
</comment>
<dbReference type="InterPro" id="IPR036259">
    <property type="entry name" value="MFS_trans_sf"/>
</dbReference>
<dbReference type="FunCoup" id="E3LZY5">
    <property type="interactions" value="183"/>
</dbReference>
<feature type="transmembrane region" description="Helical" evidence="7">
    <location>
        <begin position="286"/>
        <end position="308"/>
    </location>
</feature>
<keyword evidence="3 7" id="KW-0813">Transport</keyword>
<feature type="transmembrane region" description="Helical" evidence="7">
    <location>
        <begin position="117"/>
        <end position="136"/>
    </location>
</feature>
<dbReference type="EMBL" id="DS268420">
    <property type="protein sequence ID" value="EFO87580.1"/>
    <property type="molecule type" value="Genomic_DNA"/>
</dbReference>
<evidence type="ECO:0000256" key="5">
    <source>
        <dbReference type="ARBA" id="ARBA00022989"/>
    </source>
</evidence>
<proteinExistence type="inferred from homology"/>
<keyword evidence="4 7" id="KW-0812">Transmembrane</keyword>
<gene>
    <name evidence="8" type="primary">Cre-fpn-1.2</name>
    <name evidence="8" type="ORF">CRE_05555</name>
</gene>
<evidence type="ECO:0000313" key="9">
    <source>
        <dbReference type="Proteomes" id="UP000008281"/>
    </source>
</evidence>
<feature type="transmembrane region" description="Helical" evidence="7">
    <location>
        <begin position="170"/>
        <end position="188"/>
    </location>
</feature>
<evidence type="ECO:0000256" key="2">
    <source>
        <dbReference type="ARBA" id="ARBA00006279"/>
    </source>
</evidence>
<keyword evidence="6 7" id="KW-0472">Membrane</keyword>
<feature type="transmembrane region" description="Helical" evidence="7">
    <location>
        <begin position="86"/>
        <end position="111"/>
    </location>
</feature>
<dbReference type="OMA" id="FLYCAYI"/>
<dbReference type="GO" id="GO:0016020">
    <property type="term" value="C:membrane"/>
    <property type="evidence" value="ECO:0007669"/>
    <property type="project" value="UniProtKB-SubCell"/>
</dbReference>
<evidence type="ECO:0000313" key="8">
    <source>
        <dbReference type="EMBL" id="EFO87580.1"/>
    </source>
</evidence>
<comment type="subcellular location">
    <subcellularLocation>
        <location evidence="1 7">Membrane</location>
        <topology evidence="1 7">Multi-pass membrane protein</topology>
    </subcellularLocation>
</comment>
<protein>
    <recommendedName>
        <fullName evidence="7">Solute carrier family 40 member</fullName>
    </recommendedName>
</protein>
<comment type="function">
    <text evidence="7">May be involved in iron transport and iron homeostasis.</text>
</comment>
<dbReference type="AlphaFoldDB" id="E3LZY5"/>
<evidence type="ECO:0000256" key="6">
    <source>
        <dbReference type="ARBA" id="ARBA00023136"/>
    </source>
</evidence>
<feature type="transmembrane region" description="Helical" evidence="7">
    <location>
        <begin position="256"/>
        <end position="280"/>
    </location>
</feature>
<feature type="transmembrane region" description="Helical" evidence="7">
    <location>
        <begin position="320"/>
        <end position="339"/>
    </location>
</feature>
<dbReference type="Pfam" id="PF06963">
    <property type="entry name" value="FPN1"/>
    <property type="match status" value="1"/>
</dbReference>
<accession>E3LZY5</accession>
<sequence length="508" mass="56366">MTFQQPSPQNNRRTSGTLSRTSIFLYCAYISTCLEDRAWSFCVSLCMVLMGGMRVVSIEQLFEGVLQMILSGYLGKLFDGLSRKRAILTVVPLNNLSICAAAGLIITCLSIDATSPWYIMCLVLAMCMCAVNRLFLNAEKFITSRDWVMVLGDDRTLSNMNATLLTLDQFTNVIAPLFTGALVTWVGLRETVGIFGIASLVSMTSKSIFLRLIYISNPLLQVKKDKKEEITTDPFSNSRLNESVVKTYWRQASFSAAFGMALLFMTVMGFDGLAVGYGSSAGLPEFIIGAFRSFGSLTAILGAFSYAFFEKRYSVATSGLLGLVVQQFFAMMAVVSVFLPGSPMDLGGYFGNFTAGGWWHDMVHSFNGNNGTNFDPHVDWNHFSSDGVSLVSIFVFLIAIASARYGLWCLDLAITHIMQVTVPERERNTVFGMHNALCNTFSVLKDVLVIILPLPATFAICIFISYGFVTVGHMFFVYYLVKTNSIWTVGRRISQIEEKEQTEEYARL</sequence>
<evidence type="ECO:0000256" key="3">
    <source>
        <dbReference type="ARBA" id="ARBA00022448"/>
    </source>
</evidence>
<dbReference type="PANTHER" id="PTHR11660:SF69">
    <property type="entry name" value="SOLUTE CARRIER FAMILY 40 MEMBER"/>
    <property type="match status" value="1"/>
</dbReference>
<dbReference type="OrthoDB" id="648861at2759"/>
<dbReference type="GO" id="GO:0005381">
    <property type="term" value="F:iron ion transmembrane transporter activity"/>
    <property type="evidence" value="ECO:0007669"/>
    <property type="project" value="UniProtKB-UniRule"/>
</dbReference>
<keyword evidence="5 7" id="KW-1133">Transmembrane helix</keyword>
<comment type="similarity">
    <text evidence="2 7">Belongs to the ferroportin (FP) (TC 2.A.100) family. SLC40A subfamily.</text>
</comment>
<dbReference type="SUPFAM" id="SSF103473">
    <property type="entry name" value="MFS general substrate transporter"/>
    <property type="match status" value="1"/>
</dbReference>
<reference evidence="8" key="1">
    <citation type="submission" date="2007-07" db="EMBL/GenBank/DDBJ databases">
        <title>PCAP assembly of the Caenorhabditis remanei genome.</title>
        <authorList>
            <consortium name="The Caenorhabditis remanei Sequencing Consortium"/>
            <person name="Wilson R.K."/>
        </authorList>
    </citation>
    <scope>NUCLEOTIDE SEQUENCE [LARGE SCALE GENOMIC DNA]</scope>
    <source>
        <strain evidence="8">PB4641</strain>
    </source>
</reference>
<evidence type="ECO:0000256" key="7">
    <source>
        <dbReference type="RuleBase" id="RU365065"/>
    </source>
</evidence>
<dbReference type="eggNOG" id="KOG2601">
    <property type="taxonomic scope" value="Eukaryota"/>
</dbReference>
<feature type="transmembrane region" description="Helical" evidence="7">
    <location>
        <begin position="388"/>
        <end position="410"/>
    </location>
</feature>